<dbReference type="Proteomes" id="UP000443843">
    <property type="component" value="Unassembled WGS sequence"/>
</dbReference>
<evidence type="ECO:0000313" key="3">
    <source>
        <dbReference type="Proteomes" id="UP000443843"/>
    </source>
</evidence>
<keyword evidence="3" id="KW-1185">Reference proteome</keyword>
<keyword evidence="1" id="KW-0812">Transmembrane</keyword>
<dbReference type="RefSeq" id="WP_160381237.1">
    <property type="nucleotide sequence ID" value="NZ_WNXQ01000002.1"/>
</dbReference>
<keyword evidence="1" id="KW-0472">Membrane</keyword>
<reference evidence="2 3" key="1">
    <citation type="submission" date="2019-11" db="EMBL/GenBank/DDBJ databases">
        <title>Pseudooceanicola pacifica sp. nov., isolated from deep-sea sediment of the Pacific Ocean.</title>
        <authorList>
            <person name="Lyu L."/>
        </authorList>
    </citation>
    <scope>NUCLEOTIDE SEQUENCE [LARGE SCALE GENOMIC DNA]</scope>
    <source>
        <strain evidence="2 3">216_PA32_1</strain>
    </source>
</reference>
<dbReference type="AlphaFoldDB" id="A0A844W8F5"/>
<comment type="caution">
    <text evidence="2">The sequence shown here is derived from an EMBL/GenBank/DDBJ whole genome shotgun (WGS) entry which is preliminary data.</text>
</comment>
<accession>A0A844W8F5</accession>
<keyword evidence="1" id="KW-1133">Transmembrane helix</keyword>
<feature type="transmembrane region" description="Helical" evidence="1">
    <location>
        <begin position="106"/>
        <end position="126"/>
    </location>
</feature>
<feature type="transmembrane region" description="Helical" evidence="1">
    <location>
        <begin position="146"/>
        <end position="167"/>
    </location>
</feature>
<dbReference type="EMBL" id="WNXQ01000002">
    <property type="protein sequence ID" value="MWB77063.1"/>
    <property type="molecule type" value="Genomic_DNA"/>
</dbReference>
<sequence>MQLPTEVVQAEILDWWEGEREKITQILPDRLPALFYSVDKVIDGMSAADFLKRGKFIAEKVEPLVADWIERTYKELTHDIDKSFRASAEETEGGDAYQKWSYGEMATAGAAIAVSAAPVAGIPFFAGGLTTVGTAILGLTLGGGALIPAAVVALAGSAALLAAGPGIRSKAISQLKSKLKISLHDTITTRVVGGAVDAKLVSLKHVLFNELQGVALKRMEMAK</sequence>
<evidence type="ECO:0000256" key="1">
    <source>
        <dbReference type="SAM" id="Phobius"/>
    </source>
</evidence>
<organism evidence="2 3">
    <name type="scientific">Pseudooceanicola pacificus</name>
    <dbReference type="NCBI Taxonomy" id="2676438"/>
    <lineage>
        <taxon>Bacteria</taxon>
        <taxon>Pseudomonadati</taxon>
        <taxon>Pseudomonadota</taxon>
        <taxon>Alphaproteobacteria</taxon>
        <taxon>Rhodobacterales</taxon>
        <taxon>Paracoccaceae</taxon>
        <taxon>Pseudooceanicola</taxon>
    </lineage>
</organism>
<name>A0A844W8F5_9RHOB</name>
<protein>
    <submittedName>
        <fullName evidence="2">Uncharacterized protein</fullName>
    </submittedName>
</protein>
<gene>
    <name evidence="2" type="ORF">GLS40_03395</name>
</gene>
<evidence type="ECO:0000313" key="2">
    <source>
        <dbReference type="EMBL" id="MWB77063.1"/>
    </source>
</evidence>
<proteinExistence type="predicted"/>